<reference evidence="9 10" key="1">
    <citation type="submission" date="2023-07" db="EMBL/GenBank/DDBJ databases">
        <title>Genomic Encyclopedia of Type Strains, Phase IV (KMG-IV): sequencing the most valuable type-strain genomes for metagenomic binning, comparative biology and taxonomic classification.</title>
        <authorList>
            <person name="Goeker M."/>
        </authorList>
    </citation>
    <scope>NUCLEOTIDE SEQUENCE [LARGE SCALE GENOMIC DNA]</scope>
    <source>
        <strain evidence="9 10">DSM 16980</strain>
    </source>
</reference>
<feature type="transmembrane region" description="Helical" evidence="8">
    <location>
        <begin position="203"/>
        <end position="223"/>
    </location>
</feature>
<dbReference type="InterPro" id="IPR044878">
    <property type="entry name" value="UbiA_sf"/>
</dbReference>
<gene>
    <name evidence="9" type="ORF">J2S01_000245</name>
</gene>
<comment type="caution">
    <text evidence="9">The sequence shown here is derived from an EMBL/GenBank/DDBJ whole genome shotgun (WGS) entry which is preliminary data.</text>
</comment>
<feature type="transmembrane region" description="Helical" evidence="8">
    <location>
        <begin position="12"/>
        <end position="34"/>
    </location>
</feature>
<evidence type="ECO:0000256" key="2">
    <source>
        <dbReference type="ARBA" id="ARBA00004141"/>
    </source>
</evidence>
<dbReference type="EC" id="2.5.1.39" evidence="9"/>
<dbReference type="NCBIfam" id="TIGR01475">
    <property type="entry name" value="ubiA_other"/>
    <property type="match status" value="1"/>
</dbReference>
<keyword evidence="6 8" id="KW-1133">Transmembrane helix</keyword>
<feature type="transmembrane region" description="Helical" evidence="8">
    <location>
        <begin position="132"/>
        <end position="152"/>
    </location>
</feature>
<dbReference type="GO" id="GO:0008412">
    <property type="term" value="F:4-hydroxybenzoate polyprenyltransferase activity"/>
    <property type="evidence" value="ECO:0007669"/>
    <property type="project" value="UniProtKB-EC"/>
</dbReference>
<feature type="transmembrane region" description="Helical" evidence="8">
    <location>
        <begin position="158"/>
        <end position="178"/>
    </location>
</feature>
<keyword evidence="5 8" id="KW-0812">Transmembrane</keyword>
<dbReference type="RefSeq" id="WP_307222444.1">
    <property type="nucleotide sequence ID" value="NZ_CP116940.1"/>
</dbReference>
<dbReference type="Pfam" id="PF01040">
    <property type="entry name" value="UbiA"/>
    <property type="match status" value="1"/>
</dbReference>
<feature type="transmembrane region" description="Helical" evidence="8">
    <location>
        <begin position="261"/>
        <end position="282"/>
    </location>
</feature>
<proteinExistence type="inferred from homology"/>
<feature type="transmembrane region" description="Helical" evidence="8">
    <location>
        <begin position="108"/>
        <end position="125"/>
    </location>
</feature>
<keyword evidence="4 9" id="KW-0808">Transferase</keyword>
<evidence type="ECO:0000256" key="1">
    <source>
        <dbReference type="ARBA" id="ARBA00001946"/>
    </source>
</evidence>
<evidence type="ECO:0000313" key="10">
    <source>
        <dbReference type="Proteomes" id="UP001239167"/>
    </source>
</evidence>
<comment type="similarity">
    <text evidence="3">Belongs to the UbiA prenyltransferase family.</text>
</comment>
<accession>A0ABT9Y4X8</accession>
<organism evidence="9 10">
    <name type="scientific">Pectinatus haikarae</name>
    <dbReference type="NCBI Taxonomy" id="349096"/>
    <lineage>
        <taxon>Bacteria</taxon>
        <taxon>Bacillati</taxon>
        <taxon>Bacillota</taxon>
        <taxon>Negativicutes</taxon>
        <taxon>Selenomonadales</taxon>
        <taxon>Selenomonadaceae</taxon>
        <taxon>Pectinatus</taxon>
    </lineage>
</organism>
<dbReference type="Gene3D" id="1.10.357.140">
    <property type="entry name" value="UbiA prenyltransferase"/>
    <property type="match status" value="1"/>
</dbReference>
<evidence type="ECO:0000256" key="4">
    <source>
        <dbReference type="ARBA" id="ARBA00022679"/>
    </source>
</evidence>
<dbReference type="EMBL" id="JAUSUE010000001">
    <property type="protein sequence ID" value="MDQ0202560.1"/>
    <property type="molecule type" value="Genomic_DNA"/>
</dbReference>
<comment type="subcellular location">
    <subcellularLocation>
        <location evidence="2">Membrane</location>
        <topology evidence="2">Multi-pass membrane protein</topology>
    </subcellularLocation>
</comment>
<keyword evidence="7 8" id="KW-0472">Membrane</keyword>
<dbReference type="PANTHER" id="PTHR11048">
    <property type="entry name" value="PRENYLTRANSFERASES"/>
    <property type="match status" value="1"/>
</dbReference>
<feature type="transmembrane region" description="Helical" evidence="8">
    <location>
        <begin position="229"/>
        <end position="249"/>
    </location>
</feature>
<evidence type="ECO:0000256" key="5">
    <source>
        <dbReference type="ARBA" id="ARBA00022692"/>
    </source>
</evidence>
<dbReference type="PANTHER" id="PTHR11048:SF28">
    <property type="entry name" value="4-HYDROXYBENZOATE POLYPRENYLTRANSFERASE, MITOCHONDRIAL"/>
    <property type="match status" value="1"/>
</dbReference>
<dbReference type="InterPro" id="IPR000537">
    <property type="entry name" value="UbiA_prenyltransferase"/>
</dbReference>
<name>A0ABT9Y4X8_9FIRM</name>
<evidence type="ECO:0000313" key="9">
    <source>
        <dbReference type="EMBL" id="MDQ0202560.1"/>
    </source>
</evidence>
<evidence type="ECO:0000256" key="6">
    <source>
        <dbReference type="ARBA" id="ARBA00022989"/>
    </source>
</evidence>
<dbReference type="Proteomes" id="UP001239167">
    <property type="component" value="Unassembled WGS sequence"/>
</dbReference>
<dbReference type="InterPro" id="IPR039653">
    <property type="entry name" value="Prenyltransferase"/>
</dbReference>
<evidence type="ECO:0000256" key="7">
    <source>
        <dbReference type="ARBA" id="ARBA00023136"/>
    </source>
</evidence>
<evidence type="ECO:0000256" key="8">
    <source>
        <dbReference type="SAM" id="Phobius"/>
    </source>
</evidence>
<dbReference type="InterPro" id="IPR006371">
    <property type="entry name" value="Polyprenyltransferase_UbiA-li"/>
</dbReference>
<dbReference type="CDD" id="cd13959">
    <property type="entry name" value="PT_UbiA_COQ2"/>
    <property type="match status" value="1"/>
</dbReference>
<comment type="cofactor">
    <cofactor evidence="1">
        <name>Mg(2+)</name>
        <dbReference type="ChEBI" id="CHEBI:18420"/>
    </cofactor>
</comment>
<dbReference type="Gene3D" id="1.20.120.1780">
    <property type="entry name" value="UbiA prenyltransferase"/>
    <property type="match status" value="1"/>
</dbReference>
<keyword evidence="10" id="KW-1185">Reference proteome</keyword>
<sequence length="283" mass="31033">MSKISAHINNIALHHTIFALPFAYMGAFLAAGGLPSLHDFIFITLAMVGARSCAMVLDNMIDLKYDRLQPRLAKRPMVTGEVKPREAVLLLFASMAVFLFAALQLAPICIYLAPPAVIVLLLYPYTKRFTFLCHFVLGGALAMAPIGSYIAITNTLSLPVIFLGLGVCLWIGGFDAIYGSQDEAFDKAHGLYSLATRFTARRVFSIISFVHAASVGCFILVGVLYKLSFIYYIGIIMAVLTLFYQHSIVSSADYSRLTQVYFMRNGIVSIVIFIFTAISILAG</sequence>
<protein>
    <submittedName>
        <fullName evidence="9">4-hydroxybenzoate polyprenyltransferase</fullName>
        <ecNumber evidence="9">2.5.1.39</ecNumber>
    </submittedName>
</protein>
<evidence type="ECO:0000256" key="3">
    <source>
        <dbReference type="ARBA" id="ARBA00005985"/>
    </source>
</evidence>